<feature type="non-terminal residue" evidence="1">
    <location>
        <position position="45"/>
    </location>
</feature>
<proteinExistence type="predicted"/>
<evidence type="ECO:0000313" key="1">
    <source>
        <dbReference type="EMBL" id="GAI01350.1"/>
    </source>
</evidence>
<reference evidence="1" key="1">
    <citation type="journal article" date="2014" name="Front. Microbiol.">
        <title>High frequency of phylogenetically diverse reductive dehalogenase-homologous genes in deep subseafloor sedimentary metagenomes.</title>
        <authorList>
            <person name="Kawai M."/>
            <person name="Futagami T."/>
            <person name="Toyoda A."/>
            <person name="Takaki Y."/>
            <person name="Nishi S."/>
            <person name="Hori S."/>
            <person name="Arai W."/>
            <person name="Tsubouchi T."/>
            <person name="Morono Y."/>
            <person name="Uchiyama I."/>
            <person name="Ito T."/>
            <person name="Fujiyama A."/>
            <person name="Inagaki F."/>
            <person name="Takami H."/>
        </authorList>
    </citation>
    <scope>NUCLEOTIDE SEQUENCE</scope>
    <source>
        <strain evidence="1">Expedition CK06-06</strain>
    </source>
</reference>
<organism evidence="1">
    <name type="scientific">marine sediment metagenome</name>
    <dbReference type="NCBI Taxonomy" id="412755"/>
    <lineage>
        <taxon>unclassified sequences</taxon>
        <taxon>metagenomes</taxon>
        <taxon>ecological metagenomes</taxon>
    </lineage>
</organism>
<dbReference type="AlphaFoldDB" id="X1LG16"/>
<sequence length="45" mass="4848">MALIKYGGGIVQISGSIAGTVFARNKMGNYARPRTKPVNPRTARQ</sequence>
<dbReference type="EMBL" id="BARV01000691">
    <property type="protein sequence ID" value="GAI01350.1"/>
    <property type="molecule type" value="Genomic_DNA"/>
</dbReference>
<accession>X1LG16</accession>
<protein>
    <submittedName>
        <fullName evidence="1">Uncharacterized protein</fullName>
    </submittedName>
</protein>
<comment type="caution">
    <text evidence="1">The sequence shown here is derived from an EMBL/GenBank/DDBJ whole genome shotgun (WGS) entry which is preliminary data.</text>
</comment>
<gene>
    <name evidence="1" type="ORF">S06H3_02378</name>
</gene>
<name>X1LG16_9ZZZZ</name>